<dbReference type="GeneTree" id="ENSGT00440000039028"/>
<dbReference type="Gene3D" id="1.10.10.60">
    <property type="entry name" value="Homeodomain-like"/>
    <property type="match status" value="1"/>
</dbReference>
<evidence type="ECO:0000259" key="5">
    <source>
        <dbReference type="PROSITE" id="PS51253"/>
    </source>
</evidence>
<dbReference type="InterPro" id="IPR006600">
    <property type="entry name" value="HTH_CenpB_DNA-bd_dom"/>
</dbReference>
<keyword evidence="2" id="KW-0238">DNA-binding</keyword>
<evidence type="ECO:0000256" key="4">
    <source>
        <dbReference type="SAM" id="MobiDB-lite"/>
    </source>
</evidence>
<evidence type="ECO:0000313" key="7">
    <source>
        <dbReference type="Proteomes" id="UP000694620"/>
    </source>
</evidence>
<dbReference type="GO" id="GO:0005634">
    <property type="term" value="C:nucleus"/>
    <property type="evidence" value="ECO:0007669"/>
    <property type="project" value="UniProtKB-SubCell"/>
</dbReference>
<dbReference type="PANTHER" id="PTHR19303:SF74">
    <property type="entry name" value="POGO TRANSPOSABLE ELEMENT WITH KRAB DOMAIN"/>
    <property type="match status" value="1"/>
</dbReference>
<evidence type="ECO:0000256" key="3">
    <source>
        <dbReference type="ARBA" id="ARBA00023242"/>
    </source>
</evidence>
<evidence type="ECO:0000256" key="1">
    <source>
        <dbReference type="ARBA" id="ARBA00004123"/>
    </source>
</evidence>
<dbReference type="InterPro" id="IPR004875">
    <property type="entry name" value="DDE_SF_endonuclease_dom"/>
</dbReference>
<dbReference type="Pfam" id="PF03221">
    <property type="entry name" value="HTH_Tnp_Tc5"/>
    <property type="match status" value="1"/>
</dbReference>
<keyword evidence="7" id="KW-1185">Reference proteome</keyword>
<evidence type="ECO:0000256" key="2">
    <source>
        <dbReference type="ARBA" id="ARBA00023125"/>
    </source>
</evidence>
<feature type="domain" description="HTH CENPB-type" evidence="5">
    <location>
        <begin position="102"/>
        <end position="175"/>
    </location>
</feature>
<evidence type="ECO:0000313" key="6">
    <source>
        <dbReference type="Ensembl" id="ENSECRP00000003008.1"/>
    </source>
</evidence>
<proteinExistence type="predicted"/>
<dbReference type="Pfam" id="PF04218">
    <property type="entry name" value="CENP-B_N"/>
    <property type="match status" value="1"/>
</dbReference>
<dbReference type="InterPro" id="IPR009057">
    <property type="entry name" value="Homeodomain-like_sf"/>
</dbReference>
<dbReference type="SMART" id="SM00674">
    <property type="entry name" value="CENPB"/>
    <property type="match status" value="1"/>
</dbReference>
<reference evidence="6" key="2">
    <citation type="submission" date="2025-08" db="UniProtKB">
        <authorList>
            <consortium name="Ensembl"/>
        </authorList>
    </citation>
    <scope>IDENTIFICATION</scope>
</reference>
<reference evidence="6" key="1">
    <citation type="submission" date="2021-06" db="EMBL/GenBank/DDBJ databases">
        <authorList>
            <consortium name="Wellcome Sanger Institute Data Sharing"/>
        </authorList>
    </citation>
    <scope>NUCLEOTIDE SEQUENCE [LARGE SCALE GENOMIC DNA]</scope>
</reference>
<dbReference type="GO" id="GO:0003677">
    <property type="term" value="F:DNA binding"/>
    <property type="evidence" value="ECO:0007669"/>
    <property type="project" value="UniProtKB-KW"/>
</dbReference>
<sequence length="458" mass="51780">MHQRFKSVLASKTLKIQNHRCFYIGGGVTHYIPPQISLASSFSMDSSKRLCSLTAGEKLKVILEAEKIGNRAAGRKYGVPESRVRDWQQKKEKLSSCNINRRAFHGKRAQFPQAEVALADYIQDRHQLGYAVSTEMIQMKARVIAKERGIPITQFKASRGWITRFMRRNGLSIRCRTTISQCLPNKYEEKLLAFQKYIIQLRQQITYLMGQIGNADQTAVYFENPSNTTVNAVGDKSVPVRTGGREKQQCTVMLTILADGKKLPPYAIFKRKTLPKNEKFPPGIIIRAQQKGWMDNDLIIDWLKCVWQRRPGSLLKMPNMLVMDSFRGHLTEGVKKRLKDGKTDQVIIPRGMTSLLQPLDVCINRPFKTHVLRMYTEWAATSVHDTTATGKIKAPTLAQMCAWIIAAWKLIPEDLVVKSFKKCSISNSIDGSEDDSLWGSDDISSSGESESNLTEGHV</sequence>
<dbReference type="PANTHER" id="PTHR19303">
    <property type="entry name" value="TRANSPOSON"/>
    <property type="match status" value="1"/>
</dbReference>
<dbReference type="PROSITE" id="PS51253">
    <property type="entry name" value="HTH_CENPB"/>
    <property type="match status" value="1"/>
</dbReference>
<comment type="subcellular location">
    <subcellularLocation>
        <location evidence="1">Nucleus</location>
    </subcellularLocation>
</comment>
<name>A0A8C4RKQ3_ERPCA</name>
<dbReference type="Pfam" id="PF03184">
    <property type="entry name" value="DDE_1"/>
    <property type="match status" value="1"/>
</dbReference>
<dbReference type="InterPro" id="IPR007889">
    <property type="entry name" value="HTH_Psq"/>
</dbReference>
<feature type="region of interest" description="Disordered" evidence="4">
    <location>
        <begin position="429"/>
        <end position="458"/>
    </location>
</feature>
<dbReference type="InterPro" id="IPR050863">
    <property type="entry name" value="CenT-Element_Derived"/>
</dbReference>
<organism evidence="6 7">
    <name type="scientific">Erpetoichthys calabaricus</name>
    <name type="common">Rope fish</name>
    <name type="synonym">Calamoichthys calabaricus</name>
    <dbReference type="NCBI Taxonomy" id="27687"/>
    <lineage>
        <taxon>Eukaryota</taxon>
        <taxon>Metazoa</taxon>
        <taxon>Chordata</taxon>
        <taxon>Craniata</taxon>
        <taxon>Vertebrata</taxon>
        <taxon>Euteleostomi</taxon>
        <taxon>Actinopterygii</taxon>
        <taxon>Polypteriformes</taxon>
        <taxon>Polypteridae</taxon>
        <taxon>Erpetoichthys</taxon>
    </lineage>
</organism>
<dbReference type="Proteomes" id="UP000694620">
    <property type="component" value="Chromosome 3"/>
</dbReference>
<dbReference type="Ensembl" id="ENSECRT00000003057.1">
    <property type="protein sequence ID" value="ENSECRP00000003008.1"/>
    <property type="gene ID" value="ENSECRG00000002054.1"/>
</dbReference>
<feature type="compositionally biased region" description="Low complexity" evidence="4">
    <location>
        <begin position="439"/>
        <end position="451"/>
    </location>
</feature>
<keyword evidence="3" id="KW-0539">Nucleus</keyword>
<dbReference type="SUPFAM" id="SSF46689">
    <property type="entry name" value="Homeodomain-like"/>
    <property type="match status" value="1"/>
</dbReference>
<accession>A0A8C4RKQ3</accession>
<dbReference type="AlphaFoldDB" id="A0A8C4RKQ3"/>
<protein>
    <recommendedName>
        <fullName evidence="5">HTH CENPB-type domain-containing protein</fullName>
    </recommendedName>
</protein>
<reference evidence="6" key="3">
    <citation type="submission" date="2025-09" db="UniProtKB">
        <authorList>
            <consortium name="Ensembl"/>
        </authorList>
    </citation>
    <scope>IDENTIFICATION</scope>
</reference>